<reference evidence="2 3" key="2">
    <citation type="submission" date="2020-06" db="EMBL/GenBank/DDBJ databases">
        <title>Halomonas songnenensis sp. nov., a moderately halophilic bacterium isolated from saline and alkaline soils.</title>
        <authorList>
            <person name="Jiang J."/>
            <person name="Pan Y."/>
        </authorList>
    </citation>
    <scope>NUCLEOTIDE SEQUENCE [LARGE SCALE GENOMIC DNA]</scope>
    <source>
        <strain evidence="2 3">TBZ9</strain>
    </source>
</reference>
<evidence type="ECO:0000313" key="2">
    <source>
        <dbReference type="EMBL" id="NOG31344.1"/>
    </source>
</evidence>
<dbReference type="Gene3D" id="3.90.420.10">
    <property type="entry name" value="Oxidoreductase, molybdopterin-binding domain"/>
    <property type="match status" value="1"/>
</dbReference>
<evidence type="ECO:0000313" key="3">
    <source>
        <dbReference type="Proteomes" id="UP000588806"/>
    </source>
</evidence>
<organism evidence="2 3">
    <name type="scientific">Vreelandella azerica</name>
    <dbReference type="NCBI Taxonomy" id="2732867"/>
    <lineage>
        <taxon>Bacteria</taxon>
        <taxon>Pseudomonadati</taxon>
        <taxon>Pseudomonadota</taxon>
        <taxon>Gammaproteobacteria</taxon>
        <taxon>Oceanospirillales</taxon>
        <taxon>Halomonadaceae</taxon>
        <taxon>Vreelandella</taxon>
    </lineage>
</organism>
<dbReference type="InterPro" id="IPR036374">
    <property type="entry name" value="OxRdtase_Mopterin-bd_sf"/>
</dbReference>
<evidence type="ECO:0008006" key="4">
    <source>
        <dbReference type="Google" id="ProtNLM"/>
    </source>
</evidence>
<keyword evidence="3" id="KW-1185">Reference proteome</keyword>
<feature type="chain" id="PRO_5030643769" description="Oxidoreductase molybdopterin-binding domain-containing protein" evidence="1">
    <location>
        <begin position="26"/>
        <end position="171"/>
    </location>
</feature>
<gene>
    <name evidence="2" type="ORF">HLB35_05425</name>
</gene>
<evidence type="ECO:0000256" key="1">
    <source>
        <dbReference type="SAM" id="SignalP"/>
    </source>
</evidence>
<dbReference type="RefSeq" id="WP_171701807.1">
    <property type="nucleotide sequence ID" value="NZ_JABFHI010000002.1"/>
</dbReference>
<proteinExistence type="predicted"/>
<sequence>MAYLCSRILSALPLLASMLFLTVQAADVVPSDLSASQDQTPILTLYGLDKRRALSRADIESLPLYESNLTHFEGSQGRFSGVWLEDLMTAEGIDETATLRFIAHDDYTVFITPDDRQERRYLLATRLDGEPLTLETLGPSMLIIPADAEAVELGKASMMDWVWSIRNIHIQ</sequence>
<dbReference type="AlphaFoldDB" id="A0A7Y3TWI5"/>
<comment type="caution">
    <text evidence="2">The sequence shown here is derived from an EMBL/GenBank/DDBJ whole genome shotgun (WGS) entry which is preliminary data.</text>
</comment>
<name>A0A7Y3TWI5_9GAMM</name>
<keyword evidence="1" id="KW-0732">Signal</keyword>
<feature type="signal peptide" evidence="1">
    <location>
        <begin position="1"/>
        <end position="25"/>
    </location>
</feature>
<dbReference type="Proteomes" id="UP000588806">
    <property type="component" value="Unassembled WGS sequence"/>
</dbReference>
<reference evidence="2 3" key="1">
    <citation type="submission" date="2020-05" db="EMBL/GenBank/DDBJ databases">
        <authorList>
            <person name="Ruan W."/>
            <person name="Jeon C.O."/>
            <person name="Chun B.H."/>
        </authorList>
    </citation>
    <scope>NUCLEOTIDE SEQUENCE [LARGE SCALE GENOMIC DNA]</scope>
    <source>
        <strain evidence="2 3">TBZ9</strain>
    </source>
</reference>
<accession>A0A7Y3TWI5</accession>
<protein>
    <recommendedName>
        <fullName evidence="4">Oxidoreductase molybdopterin-binding domain-containing protein</fullName>
    </recommendedName>
</protein>
<dbReference type="EMBL" id="JABFHI010000002">
    <property type="protein sequence ID" value="NOG31344.1"/>
    <property type="molecule type" value="Genomic_DNA"/>
</dbReference>
<dbReference type="SUPFAM" id="SSF56524">
    <property type="entry name" value="Oxidoreductase molybdopterin-binding domain"/>
    <property type="match status" value="1"/>
</dbReference>